<evidence type="ECO:0000313" key="2">
    <source>
        <dbReference type="EMBL" id="AKU07167.1"/>
    </source>
</evidence>
<reference evidence="4" key="1">
    <citation type="journal article" date="2015" name="J. Biotechnol.">
        <title>Complete genome sequence of Haloferax gibbonsii strain ARA6, a potential producer of polyhydroxyalkanoates and halocins isolated from Araruama, Rio de Janeiro, Brasil.</title>
        <authorList>
            <person name="Pinto L.H."/>
            <person name="D'Alincourt Carvalho-Assef A.P."/>
            <person name="Vieira R.P."/>
            <person name="Clementino M.M."/>
            <person name="Albano R.M."/>
        </authorList>
    </citation>
    <scope>NUCLEOTIDE SEQUENCE [LARGE SCALE GENOMIC DNA]</scope>
    <source>
        <strain evidence="4">ARA6</strain>
    </source>
</reference>
<dbReference type="GO" id="GO:0006813">
    <property type="term" value="P:potassium ion transport"/>
    <property type="evidence" value="ECO:0007669"/>
    <property type="project" value="InterPro"/>
</dbReference>
<dbReference type="GeneID" id="59458756"/>
<dbReference type="EMBL" id="CP011947">
    <property type="protein sequence ID" value="AKU07167.1"/>
    <property type="molecule type" value="Genomic_DNA"/>
</dbReference>
<evidence type="ECO:0000313" key="4">
    <source>
        <dbReference type="Proteomes" id="UP000066124"/>
    </source>
</evidence>
<dbReference type="InterPro" id="IPR050721">
    <property type="entry name" value="Trk_Ktr_HKT_K-transport"/>
</dbReference>
<name>A0A0K1IRI8_HALGI</name>
<organism evidence="2 4">
    <name type="scientific">Haloferax gibbonsii</name>
    <dbReference type="NCBI Taxonomy" id="35746"/>
    <lineage>
        <taxon>Archaea</taxon>
        <taxon>Methanobacteriati</taxon>
        <taxon>Methanobacteriota</taxon>
        <taxon>Stenosarchaea group</taxon>
        <taxon>Halobacteria</taxon>
        <taxon>Halobacteriales</taxon>
        <taxon>Haloferacaceae</taxon>
        <taxon>Haloferax</taxon>
    </lineage>
</organism>
<dbReference type="PANTHER" id="PTHR43833">
    <property type="entry name" value="POTASSIUM CHANNEL PROTEIN 2-RELATED-RELATED"/>
    <property type="match status" value="1"/>
</dbReference>
<feature type="domain" description="RCK N-terminal" evidence="1">
    <location>
        <begin position="6"/>
        <end position="118"/>
    </location>
</feature>
<dbReference type="InterPro" id="IPR003148">
    <property type="entry name" value="RCK_N"/>
</dbReference>
<dbReference type="RefSeq" id="WP_050458874.1">
    <property type="nucleotide sequence ID" value="NZ_CP011947.1"/>
</dbReference>
<dbReference type="InterPro" id="IPR036291">
    <property type="entry name" value="NAD(P)-bd_dom_sf"/>
</dbReference>
<evidence type="ECO:0000313" key="3">
    <source>
        <dbReference type="EMBL" id="QOS11239.1"/>
    </source>
</evidence>
<proteinExistence type="predicted"/>
<dbReference type="SUPFAM" id="SSF51735">
    <property type="entry name" value="NAD(P)-binding Rossmann-fold domains"/>
    <property type="match status" value="1"/>
</dbReference>
<dbReference type="Gene3D" id="3.40.50.720">
    <property type="entry name" value="NAD(P)-binding Rossmann-like Domain"/>
    <property type="match status" value="1"/>
</dbReference>
<protein>
    <submittedName>
        <fullName evidence="2">Potassium transporter TrkA</fullName>
    </submittedName>
    <submittedName>
        <fullName evidence="3">TrkA-N domain protein</fullName>
    </submittedName>
</protein>
<gene>
    <name evidence="2" type="ORF">ABY42_05210</name>
    <name evidence="3" type="ORF">HfgLR_05480</name>
</gene>
<dbReference type="Proteomes" id="UP000066124">
    <property type="component" value="Chromosome"/>
</dbReference>
<reference evidence="2" key="2">
    <citation type="submission" date="2015-06" db="EMBL/GenBank/DDBJ databases">
        <authorList>
            <person name="Hoefler B.C."/>
            <person name="Straight P.D."/>
        </authorList>
    </citation>
    <scope>NUCLEOTIDE SEQUENCE [LARGE SCALE GENOMIC DNA]</scope>
    <source>
        <strain evidence="2">ARA6</strain>
    </source>
</reference>
<accession>A0A0K1IRI8</accession>
<dbReference type="Pfam" id="PF02254">
    <property type="entry name" value="TrkA_N"/>
    <property type="match status" value="1"/>
</dbReference>
<dbReference type="PATRIC" id="fig|35746.4.peg.1105"/>
<dbReference type="AlphaFoldDB" id="A0A0K1IRI8"/>
<dbReference type="Proteomes" id="UP000663064">
    <property type="component" value="Chromosome"/>
</dbReference>
<sequence length="142" mass="15242">MIHQPLVLGGEHAGRALAERLLEEYESVTFIDENEAVVAHAIERGIDARVAAFDEPQSLRTAWNADADAVIVVGRVDPTNLLLTQASRTTFDVDRITVLVNDPQNTDVFEDLGVEVICVTSLVTDMVVGSSAEPAEDARAGG</sequence>
<dbReference type="EMBL" id="CP063205">
    <property type="protein sequence ID" value="QOS11239.1"/>
    <property type="molecule type" value="Genomic_DNA"/>
</dbReference>
<dbReference type="KEGG" id="hgi:ABY42_05210"/>
<reference evidence="3" key="3">
    <citation type="journal article" date="2021" name="Front. Microbiol.">
        <title>Cellular and Genomic Properties of Haloferax gibbonsii LR2-5, the Host of Euryarchaeal Virus HFTV1.</title>
        <authorList>
            <person name="Tittes C."/>
            <person name="Schwarzer S."/>
            <person name="Pfeiffer F."/>
            <person name="Dyall-Smith M."/>
            <person name="Rodriguez-Franco M."/>
            <person name="Oksanen H.M."/>
            <person name="Quax T.E.F."/>
        </authorList>
    </citation>
    <scope>NUCLEOTIDE SEQUENCE</scope>
    <source>
        <strain evidence="3">LR2-5</strain>
    </source>
</reference>
<evidence type="ECO:0000259" key="1">
    <source>
        <dbReference type="Pfam" id="PF02254"/>
    </source>
</evidence>